<dbReference type="Proteomes" id="UP000824166">
    <property type="component" value="Unassembled WGS sequence"/>
</dbReference>
<keyword evidence="2" id="KW-1185">Reference proteome</keyword>
<protein>
    <recommendedName>
        <fullName evidence="3">SRPBCC family protein</fullName>
    </recommendedName>
</protein>
<evidence type="ECO:0000313" key="2">
    <source>
        <dbReference type="Proteomes" id="UP000824166"/>
    </source>
</evidence>
<gene>
    <name evidence="1" type="ORF">KSW38_01700</name>
</gene>
<reference evidence="1 2" key="1">
    <citation type="submission" date="2021-06" db="EMBL/GenBank/DDBJ databases">
        <authorList>
            <person name="Jeong J.W."/>
        </authorList>
    </citation>
    <scope>NUCLEOTIDE SEQUENCE [LARGE SCALE GENOMIC DNA]</scope>
    <source>
        <strain evidence="1 2">MMS21-TAE1-1</strain>
    </source>
</reference>
<organism evidence="1 2">
    <name type="scientific">Paenarthrobacter aromaticivorans</name>
    <dbReference type="NCBI Taxonomy" id="2849150"/>
    <lineage>
        <taxon>Bacteria</taxon>
        <taxon>Bacillati</taxon>
        <taxon>Actinomycetota</taxon>
        <taxon>Actinomycetes</taxon>
        <taxon>Micrococcales</taxon>
        <taxon>Micrococcaceae</taxon>
        <taxon>Paenarthrobacter</taxon>
    </lineage>
</organism>
<proteinExistence type="predicted"/>
<evidence type="ECO:0000313" key="1">
    <source>
        <dbReference type="EMBL" id="MBU8865009.1"/>
    </source>
</evidence>
<comment type="caution">
    <text evidence="1">The sequence shown here is derived from an EMBL/GenBank/DDBJ whole genome shotgun (WGS) entry which is preliminary data.</text>
</comment>
<sequence length="182" mass="19810">MKQQSTAGNVLNHEIAVTVHQHATVPADIVFDVLANLSHHMLWGGAEASTLLSMQAPPGQATAGTEFTSTAEDRICRMRDSSVVTEALRPWMFERVTESAVESKKHGTKASWLLVHRYEIEAAAEQSDVSYTCRLVRASGLPGPLAMFGFPVLRSLAMHEWARANKEGLGRLIAAAETSVRA</sequence>
<evidence type="ECO:0008006" key="3">
    <source>
        <dbReference type="Google" id="ProtNLM"/>
    </source>
</evidence>
<name>A0ABS6I3K0_9MICC</name>
<dbReference type="EMBL" id="JAHOPC010000001">
    <property type="protein sequence ID" value="MBU8865009.1"/>
    <property type="molecule type" value="Genomic_DNA"/>
</dbReference>
<dbReference type="RefSeq" id="WP_216922058.1">
    <property type="nucleotide sequence ID" value="NZ_JAHOPC010000001.1"/>
</dbReference>
<accession>A0ABS6I3K0</accession>